<dbReference type="GO" id="GO:0003700">
    <property type="term" value="F:DNA-binding transcription factor activity"/>
    <property type="evidence" value="ECO:0007669"/>
    <property type="project" value="InterPro"/>
</dbReference>
<name>A0A9D1M387_9PROT</name>
<dbReference type="SMART" id="SM00418">
    <property type="entry name" value="HTH_ARSR"/>
    <property type="match status" value="1"/>
</dbReference>
<proteinExistence type="predicted"/>
<dbReference type="InterPro" id="IPR011991">
    <property type="entry name" value="ArsR-like_HTH"/>
</dbReference>
<dbReference type="PRINTS" id="PR00778">
    <property type="entry name" value="HTHARSR"/>
</dbReference>
<organism evidence="5 6">
    <name type="scientific">Candidatus Scatocola faecipullorum</name>
    <dbReference type="NCBI Taxonomy" id="2840917"/>
    <lineage>
        <taxon>Bacteria</taxon>
        <taxon>Pseudomonadati</taxon>
        <taxon>Pseudomonadota</taxon>
        <taxon>Alphaproteobacteria</taxon>
        <taxon>Rhodospirillales</taxon>
        <taxon>Rhodospirillaceae</taxon>
        <taxon>Rhodospirillaceae incertae sedis</taxon>
        <taxon>Candidatus Scatocola</taxon>
    </lineage>
</organism>
<dbReference type="Proteomes" id="UP000824107">
    <property type="component" value="Unassembled WGS sequence"/>
</dbReference>
<gene>
    <name evidence="5" type="ORF">IAD20_02135</name>
</gene>
<dbReference type="PROSITE" id="PS50987">
    <property type="entry name" value="HTH_ARSR_2"/>
    <property type="match status" value="1"/>
</dbReference>
<dbReference type="Gene3D" id="1.10.10.10">
    <property type="entry name" value="Winged helix-like DNA-binding domain superfamily/Winged helix DNA-binding domain"/>
    <property type="match status" value="1"/>
</dbReference>
<comment type="caution">
    <text evidence="5">The sequence shown here is derived from an EMBL/GenBank/DDBJ whole genome shotgun (WGS) entry which is preliminary data.</text>
</comment>
<dbReference type="EMBL" id="DVNC01000020">
    <property type="protein sequence ID" value="HIU52861.1"/>
    <property type="molecule type" value="Genomic_DNA"/>
</dbReference>
<dbReference type="InterPro" id="IPR036388">
    <property type="entry name" value="WH-like_DNA-bd_sf"/>
</dbReference>
<dbReference type="PANTHER" id="PTHR33154:SF28">
    <property type="entry name" value="HTH-TYPE TRANSCRIPTIONAL REGULATOR YGAV-RELATED"/>
    <property type="match status" value="1"/>
</dbReference>
<evidence type="ECO:0000259" key="4">
    <source>
        <dbReference type="PROSITE" id="PS50987"/>
    </source>
</evidence>
<keyword evidence="2" id="KW-0238">DNA-binding</keyword>
<dbReference type="Pfam" id="PF01022">
    <property type="entry name" value="HTH_5"/>
    <property type="match status" value="1"/>
</dbReference>
<dbReference type="InterPro" id="IPR001845">
    <property type="entry name" value="HTH_ArsR_DNA-bd_dom"/>
</dbReference>
<keyword evidence="1" id="KW-0805">Transcription regulation</keyword>
<dbReference type="InterPro" id="IPR036390">
    <property type="entry name" value="WH_DNA-bd_sf"/>
</dbReference>
<dbReference type="GO" id="GO:0003677">
    <property type="term" value="F:DNA binding"/>
    <property type="evidence" value="ECO:0007669"/>
    <property type="project" value="UniProtKB-KW"/>
</dbReference>
<evidence type="ECO:0000256" key="2">
    <source>
        <dbReference type="ARBA" id="ARBA00023125"/>
    </source>
</evidence>
<dbReference type="SUPFAM" id="SSF46785">
    <property type="entry name" value="Winged helix' DNA-binding domain"/>
    <property type="match status" value="1"/>
</dbReference>
<dbReference type="CDD" id="cd00090">
    <property type="entry name" value="HTH_ARSR"/>
    <property type="match status" value="1"/>
</dbReference>
<sequence>MKNLAITQGAAMLKALGNQKRLEILYHLSGKELNVGELEKMVDLSQSALSQHLAVLRNNGIVKTRRSAQTIFYSIRSETALKLINLLDRLYNKPYQNGEC</sequence>
<reference evidence="5" key="1">
    <citation type="submission" date="2020-10" db="EMBL/GenBank/DDBJ databases">
        <authorList>
            <person name="Gilroy R."/>
        </authorList>
    </citation>
    <scope>NUCLEOTIDE SEQUENCE</scope>
    <source>
        <strain evidence="5">ChiW3-316</strain>
    </source>
</reference>
<dbReference type="PANTHER" id="PTHR33154">
    <property type="entry name" value="TRANSCRIPTIONAL REGULATOR, ARSR FAMILY"/>
    <property type="match status" value="1"/>
</dbReference>
<dbReference type="AlphaFoldDB" id="A0A9D1M387"/>
<protein>
    <submittedName>
        <fullName evidence="5">Helix-turn-helix transcriptional regulator</fullName>
    </submittedName>
</protein>
<dbReference type="NCBIfam" id="NF033788">
    <property type="entry name" value="HTH_metalloreg"/>
    <property type="match status" value="1"/>
</dbReference>
<feature type="domain" description="HTH arsR-type" evidence="4">
    <location>
        <begin position="1"/>
        <end position="95"/>
    </location>
</feature>
<reference evidence="5" key="2">
    <citation type="journal article" date="2021" name="PeerJ">
        <title>Extensive microbial diversity within the chicken gut microbiome revealed by metagenomics and culture.</title>
        <authorList>
            <person name="Gilroy R."/>
            <person name="Ravi A."/>
            <person name="Getino M."/>
            <person name="Pursley I."/>
            <person name="Horton D.L."/>
            <person name="Alikhan N.F."/>
            <person name="Baker D."/>
            <person name="Gharbi K."/>
            <person name="Hall N."/>
            <person name="Watson M."/>
            <person name="Adriaenssens E.M."/>
            <person name="Foster-Nyarko E."/>
            <person name="Jarju S."/>
            <person name="Secka A."/>
            <person name="Antonio M."/>
            <person name="Oren A."/>
            <person name="Chaudhuri R.R."/>
            <person name="La Ragione R."/>
            <person name="Hildebrand F."/>
            <person name="Pallen M.J."/>
        </authorList>
    </citation>
    <scope>NUCLEOTIDE SEQUENCE</scope>
    <source>
        <strain evidence="5">ChiW3-316</strain>
    </source>
</reference>
<evidence type="ECO:0000256" key="3">
    <source>
        <dbReference type="ARBA" id="ARBA00023163"/>
    </source>
</evidence>
<evidence type="ECO:0000313" key="5">
    <source>
        <dbReference type="EMBL" id="HIU52861.1"/>
    </source>
</evidence>
<evidence type="ECO:0000256" key="1">
    <source>
        <dbReference type="ARBA" id="ARBA00023015"/>
    </source>
</evidence>
<keyword evidence="3" id="KW-0804">Transcription</keyword>
<dbReference type="InterPro" id="IPR051081">
    <property type="entry name" value="HTH_MetalResp_TranReg"/>
</dbReference>
<evidence type="ECO:0000313" key="6">
    <source>
        <dbReference type="Proteomes" id="UP000824107"/>
    </source>
</evidence>
<accession>A0A9D1M387</accession>